<keyword evidence="2" id="KW-1185">Reference proteome</keyword>
<accession>A0A151PDN0</accession>
<dbReference type="AlphaFoldDB" id="A0A151PDN0"/>
<name>A0A151PDN0_ALLMI</name>
<organism evidence="1 2">
    <name type="scientific">Alligator mississippiensis</name>
    <name type="common">American alligator</name>
    <dbReference type="NCBI Taxonomy" id="8496"/>
    <lineage>
        <taxon>Eukaryota</taxon>
        <taxon>Metazoa</taxon>
        <taxon>Chordata</taxon>
        <taxon>Craniata</taxon>
        <taxon>Vertebrata</taxon>
        <taxon>Euteleostomi</taxon>
        <taxon>Archelosauria</taxon>
        <taxon>Archosauria</taxon>
        <taxon>Crocodylia</taxon>
        <taxon>Alligatoridae</taxon>
        <taxon>Alligatorinae</taxon>
        <taxon>Alligator</taxon>
    </lineage>
</organism>
<proteinExistence type="predicted"/>
<dbReference type="EMBL" id="AKHW03000487">
    <property type="protein sequence ID" value="KYO47024.1"/>
    <property type="molecule type" value="Genomic_DNA"/>
</dbReference>
<comment type="caution">
    <text evidence="1">The sequence shown here is derived from an EMBL/GenBank/DDBJ whole genome shotgun (WGS) entry which is preliminary data.</text>
</comment>
<reference evidence="1 2" key="1">
    <citation type="journal article" date="2012" name="Genome Biol.">
        <title>Sequencing three crocodilian genomes to illuminate the evolution of archosaurs and amniotes.</title>
        <authorList>
            <person name="St John J.A."/>
            <person name="Braun E.L."/>
            <person name="Isberg S.R."/>
            <person name="Miles L.G."/>
            <person name="Chong A.Y."/>
            <person name="Gongora J."/>
            <person name="Dalzell P."/>
            <person name="Moran C."/>
            <person name="Bed'hom B."/>
            <person name="Abzhanov A."/>
            <person name="Burgess S.C."/>
            <person name="Cooksey A.M."/>
            <person name="Castoe T.A."/>
            <person name="Crawford N.G."/>
            <person name="Densmore L.D."/>
            <person name="Drew J.C."/>
            <person name="Edwards S.V."/>
            <person name="Faircloth B.C."/>
            <person name="Fujita M.K."/>
            <person name="Greenwold M.J."/>
            <person name="Hoffmann F.G."/>
            <person name="Howard J.M."/>
            <person name="Iguchi T."/>
            <person name="Janes D.E."/>
            <person name="Khan S.Y."/>
            <person name="Kohno S."/>
            <person name="de Koning A.J."/>
            <person name="Lance S.L."/>
            <person name="McCarthy F.M."/>
            <person name="McCormack J.E."/>
            <person name="Merchant M.E."/>
            <person name="Peterson D.G."/>
            <person name="Pollock D.D."/>
            <person name="Pourmand N."/>
            <person name="Raney B.J."/>
            <person name="Roessler K.A."/>
            <person name="Sanford J.R."/>
            <person name="Sawyer R.H."/>
            <person name="Schmidt C.J."/>
            <person name="Triplett E.W."/>
            <person name="Tuberville T.D."/>
            <person name="Venegas-Anaya M."/>
            <person name="Howard J.T."/>
            <person name="Jarvis E.D."/>
            <person name="Guillette L.J.Jr."/>
            <person name="Glenn T.C."/>
            <person name="Green R.E."/>
            <person name="Ray D.A."/>
        </authorList>
    </citation>
    <scope>NUCLEOTIDE SEQUENCE [LARGE SCALE GENOMIC DNA]</scope>
    <source>
        <strain evidence="1">KSC_2009_1</strain>
    </source>
</reference>
<evidence type="ECO:0000313" key="1">
    <source>
        <dbReference type="EMBL" id="KYO47024.1"/>
    </source>
</evidence>
<gene>
    <name evidence="1" type="ORF">Y1Q_0014567</name>
</gene>
<dbReference type="Proteomes" id="UP000050525">
    <property type="component" value="Unassembled WGS sequence"/>
</dbReference>
<sequence length="85" mass="9169">MGPGVPAQPNELFGFSCLATLPSLAIPGFEACVPGGAVSCSSLLTKETPSWDPLRAVIQGEQRDSFCLMFCQSLVEKYAPKDFWK</sequence>
<protein>
    <submittedName>
        <fullName evidence="1">Uncharacterized protein</fullName>
    </submittedName>
</protein>
<evidence type="ECO:0000313" key="2">
    <source>
        <dbReference type="Proteomes" id="UP000050525"/>
    </source>
</evidence>